<dbReference type="PANTHER" id="PTHR30289:SF1">
    <property type="entry name" value="PEBP (PHOSPHATIDYLETHANOLAMINE-BINDING PROTEIN) FAMILY PROTEIN"/>
    <property type="match status" value="1"/>
</dbReference>
<protein>
    <submittedName>
        <fullName evidence="1">YbhB and YbcL</fullName>
    </submittedName>
</protein>
<organism evidence="1 2">
    <name type="scientific">Caballeronia choica</name>
    <dbReference type="NCBI Taxonomy" id="326476"/>
    <lineage>
        <taxon>Bacteria</taxon>
        <taxon>Pseudomonadati</taxon>
        <taxon>Pseudomonadota</taxon>
        <taxon>Betaproteobacteria</taxon>
        <taxon>Burkholderiales</taxon>
        <taxon>Burkholderiaceae</taxon>
        <taxon>Caballeronia</taxon>
    </lineage>
</organism>
<dbReference type="InterPro" id="IPR036610">
    <property type="entry name" value="PEBP-like_sf"/>
</dbReference>
<accession>A0A158KRS2</accession>
<evidence type="ECO:0000313" key="2">
    <source>
        <dbReference type="Proteomes" id="UP000054770"/>
    </source>
</evidence>
<sequence>MSNFNMPDTCLKRFEKAAWARGARGLLTPLLIVLIIPPGPPSIVAAEERVMTLTLTSQAFRQNSAIPAKHTCQGADVSPPLAWAGVPANAKSLVLIVDDPDAPDPAAPKMTWVHWVLYNIPPTAAGLPEGAATEALPSGTLEGTNDFQRAAYGGPCPPVGRHRYFHKLYALDTVLPDLKSPTKVALEKAMLGHVLTHAELIGTYQKR</sequence>
<dbReference type="AlphaFoldDB" id="A0A158KRS2"/>
<dbReference type="CDD" id="cd00865">
    <property type="entry name" value="PEBP_bact_arch"/>
    <property type="match status" value="1"/>
</dbReference>
<evidence type="ECO:0000313" key="1">
    <source>
        <dbReference type="EMBL" id="SAL83433.1"/>
    </source>
</evidence>
<reference evidence="1" key="1">
    <citation type="submission" date="2016-01" db="EMBL/GenBank/DDBJ databases">
        <authorList>
            <person name="Peeters C."/>
        </authorList>
    </citation>
    <scope>NUCLEOTIDE SEQUENCE [LARGE SCALE GENOMIC DNA]</scope>
    <source>
        <strain evidence="1">LMG 22940</strain>
    </source>
</reference>
<proteinExistence type="predicted"/>
<comment type="caution">
    <text evidence="1">The sequence shown here is derived from an EMBL/GenBank/DDBJ whole genome shotgun (WGS) entry which is preliminary data.</text>
</comment>
<dbReference type="PANTHER" id="PTHR30289">
    <property type="entry name" value="UNCHARACTERIZED PROTEIN YBCL-RELATED"/>
    <property type="match status" value="1"/>
</dbReference>
<dbReference type="Pfam" id="PF01161">
    <property type="entry name" value="PBP"/>
    <property type="match status" value="1"/>
</dbReference>
<dbReference type="InterPro" id="IPR005247">
    <property type="entry name" value="YbhB_YbcL/LppC-like"/>
</dbReference>
<keyword evidence="2" id="KW-1185">Reference proteome</keyword>
<dbReference type="SUPFAM" id="SSF49777">
    <property type="entry name" value="PEBP-like"/>
    <property type="match status" value="1"/>
</dbReference>
<dbReference type="InterPro" id="IPR008914">
    <property type="entry name" value="PEBP"/>
</dbReference>
<name>A0A158KRS2_9BURK</name>
<dbReference type="EMBL" id="FCON02000138">
    <property type="protein sequence ID" value="SAL83433.1"/>
    <property type="molecule type" value="Genomic_DNA"/>
</dbReference>
<dbReference type="Proteomes" id="UP000054770">
    <property type="component" value="Unassembled WGS sequence"/>
</dbReference>
<gene>
    <name evidence="1" type="ORF">AWB68_06902</name>
</gene>
<dbReference type="NCBIfam" id="TIGR00481">
    <property type="entry name" value="YbhB/YbcL family Raf kinase inhibitor-like protein"/>
    <property type="match status" value="1"/>
</dbReference>
<dbReference type="Gene3D" id="3.90.280.10">
    <property type="entry name" value="PEBP-like"/>
    <property type="match status" value="1"/>
</dbReference>